<gene>
    <name evidence="2" type="ORF">H4R20_005869</name>
</gene>
<organism evidence="2 3">
    <name type="scientific">Coemansia guatemalensis</name>
    <dbReference type="NCBI Taxonomy" id="2761395"/>
    <lineage>
        <taxon>Eukaryota</taxon>
        <taxon>Fungi</taxon>
        <taxon>Fungi incertae sedis</taxon>
        <taxon>Zoopagomycota</taxon>
        <taxon>Kickxellomycotina</taxon>
        <taxon>Kickxellomycetes</taxon>
        <taxon>Kickxellales</taxon>
        <taxon>Kickxellaceae</taxon>
        <taxon>Coemansia</taxon>
    </lineage>
</organism>
<name>A0A9W8HP06_9FUNG</name>
<proteinExistence type="predicted"/>
<accession>A0A9W8HP06</accession>
<dbReference type="OrthoDB" id="5579563at2759"/>
<reference evidence="2" key="1">
    <citation type="submission" date="2022-07" db="EMBL/GenBank/DDBJ databases">
        <title>Phylogenomic reconstructions and comparative analyses of Kickxellomycotina fungi.</title>
        <authorList>
            <person name="Reynolds N.K."/>
            <person name="Stajich J.E."/>
            <person name="Barry K."/>
            <person name="Grigoriev I.V."/>
            <person name="Crous P."/>
            <person name="Smith M.E."/>
        </authorList>
    </citation>
    <scope>NUCLEOTIDE SEQUENCE</scope>
    <source>
        <strain evidence="2">NRRL 1565</strain>
    </source>
</reference>
<feature type="region of interest" description="Disordered" evidence="1">
    <location>
        <begin position="19"/>
        <end position="39"/>
    </location>
</feature>
<evidence type="ECO:0000313" key="3">
    <source>
        <dbReference type="Proteomes" id="UP001140094"/>
    </source>
</evidence>
<protein>
    <submittedName>
        <fullName evidence="2">Uncharacterized protein</fullName>
    </submittedName>
</protein>
<dbReference type="AlphaFoldDB" id="A0A9W8HP06"/>
<evidence type="ECO:0000256" key="1">
    <source>
        <dbReference type="SAM" id="MobiDB-lite"/>
    </source>
</evidence>
<dbReference type="Proteomes" id="UP001140094">
    <property type="component" value="Unassembled WGS sequence"/>
</dbReference>
<comment type="caution">
    <text evidence="2">The sequence shown here is derived from an EMBL/GenBank/DDBJ whole genome shotgun (WGS) entry which is preliminary data.</text>
</comment>
<sequence length="172" mass="20005">LRDMDGKEIMDEEEFELAILRNDDDNTDDEEESADVDNSAEKSLYDGNDWVGTYSRIDDDKFHFLSAHPDGGAIFHCVTIDDICYLKYGEKYLYTDPKHEMDYIFVGTEVPAKEKRVQIHYMNDGSISLTRWGGSVFYNCEWVKCSCGIIGLNEDNEELYWQEPMKLRIVKL</sequence>
<keyword evidence="3" id="KW-1185">Reference proteome</keyword>
<feature type="non-terminal residue" evidence="2">
    <location>
        <position position="1"/>
    </location>
</feature>
<dbReference type="EMBL" id="JANBUO010002188">
    <property type="protein sequence ID" value="KAJ2795457.1"/>
    <property type="molecule type" value="Genomic_DNA"/>
</dbReference>
<feature type="compositionally biased region" description="Acidic residues" evidence="1">
    <location>
        <begin position="25"/>
        <end position="35"/>
    </location>
</feature>
<evidence type="ECO:0000313" key="2">
    <source>
        <dbReference type="EMBL" id="KAJ2795457.1"/>
    </source>
</evidence>